<feature type="signal peptide" evidence="2">
    <location>
        <begin position="1"/>
        <end position="21"/>
    </location>
</feature>
<proteinExistence type="predicted"/>
<reference evidence="4" key="1">
    <citation type="submission" date="2016-10" db="EMBL/GenBank/DDBJ databases">
        <authorList>
            <person name="Varghese N."/>
            <person name="Submissions S."/>
        </authorList>
    </citation>
    <scope>NUCLEOTIDE SEQUENCE [LARGE SCALE GENOMIC DNA]</scope>
    <source>
        <strain evidence="4">DSM 25811 / CCM 8410 / LMG 26954 / E90</strain>
    </source>
</reference>
<dbReference type="Proteomes" id="UP000198757">
    <property type="component" value="Unassembled WGS sequence"/>
</dbReference>
<dbReference type="EMBL" id="FMZO01000004">
    <property type="protein sequence ID" value="SDC80000.1"/>
    <property type="molecule type" value="Genomic_DNA"/>
</dbReference>
<feature type="chain" id="PRO_5011608644" description="PBCV-specific basic adaptor domain-containing protein" evidence="2">
    <location>
        <begin position="22"/>
        <end position="120"/>
    </location>
</feature>
<organism evidence="3 4">
    <name type="scientific">Niabella drilacis (strain DSM 25811 / CCM 8410 / CCUG 62505 / LMG 26954 / E90)</name>
    <dbReference type="NCBI Taxonomy" id="1285928"/>
    <lineage>
        <taxon>Bacteria</taxon>
        <taxon>Pseudomonadati</taxon>
        <taxon>Bacteroidota</taxon>
        <taxon>Chitinophagia</taxon>
        <taxon>Chitinophagales</taxon>
        <taxon>Chitinophagaceae</taxon>
        <taxon>Niabella</taxon>
    </lineage>
</organism>
<dbReference type="STRING" id="1285928.SAMN04487894_10451"/>
<keyword evidence="4" id="KW-1185">Reference proteome</keyword>
<gene>
    <name evidence="3" type="ORF">SAMN04487894_10451</name>
</gene>
<evidence type="ECO:0000313" key="3">
    <source>
        <dbReference type="EMBL" id="SDC80000.1"/>
    </source>
</evidence>
<feature type="region of interest" description="Disordered" evidence="1">
    <location>
        <begin position="47"/>
        <end position="106"/>
    </location>
</feature>
<feature type="compositionally biased region" description="Low complexity" evidence="1">
    <location>
        <begin position="72"/>
        <end position="93"/>
    </location>
</feature>
<accession>A0A1G6PIE8</accession>
<evidence type="ECO:0008006" key="5">
    <source>
        <dbReference type="Google" id="ProtNLM"/>
    </source>
</evidence>
<name>A0A1G6PIE8_NIADE</name>
<evidence type="ECO:0000256" key="2">
    <source>
        <dbReference type="SAM" id="SignalP"/>
    </source>
</evidence>
<feature type="compositionally biased region" description="Polar residues" evidence="1">
    <location>
        <begin position="47"/>
        <end position="71"/>
    </location>
</feature>
<sequence>MSRIILFILLSLITQSSCAQKAVKHIVKTPDGTIVHLYDDYTWAYSRSSTSSGLNKNRTGSTGLYSSNADMGSSRKSSSSKKGTTRKTGSGRTYQRGPRGGCYYYTAGGSKVYVDRSLCN</sequence>
<dbReference type="AlphaFoldDB" id="A0A1G6PIE8"/>
<keyword evidence="2" id="KW-0732">Signal</keyword>
<protein>
    <recommendedName>
        <fullName evidence="5">PBCV-specific basic adaptor domain-containing protein</fullName>
    </recommendedName>
</protein>
<evidence type="ECO:0000256" key="1">
    <source>
        <dbReference type="SAM" id="MobiDB-lite"/>
    </source>
</evidence>
<evidence type="ECO:0000313" key="4">
    <source>
        <dbReference type="Proteomes" id="UP000198757"/>
    </source>
</evidence>